<comment type="caution">
    <text evidence="2">The sequence shown here is derived from an EMBL/GenBank/DDBJ whole genome shotgun (WGS) entry which is preliminary data.</text>
</comment>
<feature type="region of interest" description="Disordered" evidence="1">
    <location>
        <begin position="1"/>
        <end position="31"/>
    </location>
</feature>
<dbReference type="Proteomes" id="UP000094527">
    <property type="component" value="Unassembled WGS sequence"/>
</dbReference>
<accession>A0A1D2MVN2</accession>
<keyword evidence="3" id="KW-1185">Reference proteome</keyword>
<sequence>MYSSDDGWESYSIAPSTIPNEAGDGGGDYTRSYLEKLSHSLPQSESTSIYSNSGIVQTGLENFFFTSQPALQGWSNDSPSITQEIDEDDNNFDDNIGGRSYAEFENKLKHGFLEASKLGLVSVPPAIFDYKPPLQAI</sequence>
<proteinExistence type="predicted"/>
<dbReference type="EMBL" id="LJIJ01000479">
    <property type="protein sequence ID" value="ODM97012.1"/>
    <property type="molecule type" value="Genomic_DNA"/>
</dbReference>
<evidence type="ECO:0000313" key="3">
    <source>
        <dbReference type="Proteomes" id="UP000094527"/>
    </source>
</evidence>
<protein>
    <submittedName>
        <fullName evidence="2">Uncharacterized protein</fullName>
    </submittedName>
</protein>
<evidence type="ECO:0000313" key="2">
    <source>
        <dbReference type="EMBL" id="ODM97012.1"/>
    </source>
</evidence>
<reference evidence="2 3" key="1">
    <citation type="journal article" date="2016" name="Genome Biol. Evol.">
        <title>Gene Family Evolution Reflects Adaptation to Soil Environmental Stressors in the Genome of the Collembolan Orchesella cincta.</title>
        <authorList>
            <person name="Faddeeva-Vakhrusheva A."/>
            <person name="Derks M.F."/>
            <person name="Anvar S.Y."/>
            <person name="Agamennone V."/>
            <person name="Suring W."/>
            <person name="Smit S."/>
            <person name="van Straalen N.M."/>
            <person name="Roelofs D."/>
        </authorList>
    </citation>
    <scope>NUCLEOTIDE SEQUENCE [LARGE SCALE GENOMIC DNA]</scope>
    <source>
        <tissue evidence="2">Mixed pool</tissue>
    </source>
</reference>
<dbReference type="AlphaFoldDB" id="A0A1D2MVN2"/>
<gene>
    <name evidence="2" type="ORF">Ocin01_09666</name>
</gene>
<organism evidence="2 3">
    <name type="scientific">Orchesella cincta</name>
    <name type="common">Springtail</name>
    <name type="synonym">Podura cincta</name>
    <dbReference type="NCBI Taxonomy" id="48709"/>
    <lineage>
        <taxon>Eukaryota</taxon>
        <taxon>Metazoa</taxon>
        <taxon>Ecdysozoa</taxon>
        <taxon>Arthropoda</taxon>
        <taxon>Hexapoda</taxon>
        <taxon>Collembola</taxon>
        <taxon>Entomobryomorpha</taxon>
        <taxon>Entomobryoidea</taxon>
        <taxon>Orchesellidae</taxon>
        <taxon>Orchesellinae</taxon>
        <taxon>Orchesella</taxon>
    </lineage>
</organism>
<name>A0A1D2MVN2_ORCCI</name>
<evidence type="ECO:0000256" key="1">
    <source>
        <dbReference type="SAM" id="MobiDB-lite"/>
    </source>
</evidence>